<feature type="domain" description="DSBA-like thioredoxin" evidence="1">
    <location>
        <begin position="6"/>
        <end position="196"/>
    </location>
</feature>
<name>K8DVJ7_STAXY</name>
<evidence type="ECO:0000259" key="1">
    <source>
        <dbReference type="Pfam" id="PF01323"/>
    </source>
</evidence>
<dbReference type="Gene3D" id="3.40.30.10">
    <property type="entry name" value="Glutaredoxin"/>
    <property type="match status" value="1"/>
</dbReference>
<dbReference type="InterPro" id="IPR036249">
    <property type="entry name" value="Thioredoxin-like_sf"/>
</dbReference>
<dbReference type="PANTHER" id="PTHR13887:SF33">
    <property type="entry name" value="ISOMERASE"/>
    <property type="match status" value="1"/>
</dbReference>
<dbReference type="AlphaFoldDB" id="K8DVJ7"/>
<dbReference type="InterPro" id="IPR001853">
    <property type="entry name" value="DSBA-like_thioredoxin_dom"/>
</dbReference>
<reference evidence="2" key="1">
    <citation type="submission" date="2012-09" db="EMBL/GenBank/DDBJ databases">
        <authorList>
            <person name="Salehi R."/>
            <person name="Fisher C.A."/>
            <person name="Bignell P.A."/>
            <person name="Old J.M."/>
        </authorList>
    </citation>
    <scope>NUCLEOTIDE SEQUENCE</scope>
    <source>
        <strain evidence="2">S04010</strain>
    </source>
</reference>
<dbReference type="KEGG" id="sxl:SXYLSMQ121_0039"/>
<accession>K8DVJ7</accession>
<dbReference type="GO" id="GO:0016491">
    <property type="term" value="F:oxidoreductase activity"/>
    <property type="evidence" value="ECO:0007669"/>
    <property type="project" value="InterPro"/>
</dbReference>
<dbReference type="EMBL" id="HE993885">
    <property type="protein sequence ID" value="CCM44190.1"/>
    <property type="molecule type" value="Genomic_DNA"/>
</dbReference>
<sequence length="220" mass="25266">MMSLKVSIYSDYVCPFCFIGKDQLEKAIKETDIEVSVEWRTFELRPKPLAQLDPNNDTSKLSLWKQVIYPRIEAWDINMKLPNVSPHPYTDLAHEGFYYAKAHGKANDYNHRVYEAFFQEDQNIGEIEVLTQLAKEVGLNEDEFKDALVSRKYSPTRMKALEHANREANITGVPTFIIGEERINGVVDKGTFEKVLKQESDKLKAFGISDMQCSIDEGFC</sequence>
<protein>
    <submittedName>
        <fullName evidence="2">YwbO</fullName>
    </submittedName>
</protein>
<organism evidence="2">
    <name type="scientific">Staphylococcus xylosus</name>
    <dbReference type="NCBI Taxonomy" id="1288"/>
    <lineage>
        <taxon>Bacteria</taxon>
        <taxon>Bacillati</taxon>
        <taxon>Bacillota</taxon>
        <taxon>Bacilli</taxon>
        <taxon>Bacillales</taxon>
        <taxon>Staphylococcaceae</taxon>
        <taxon>Staphylococcus</taxon>
    </lineage>
</organism>
<dbReference type="SUPFAM" id="SSF52833">
    <property type="entry name" value="Thioredoxin-like"/>
    <property type="match status" value="1"/>
</dbReference>
<dbReference type="CDD" id="cd03024">
    <property type="entry name" value="DsbA_FrnE"/>
    <property type="match status" value="1"/>
</dbReference>
<evidence type="ECO:0000313" key="2">
    <source>
        <dbReference type="EMBL" id="CCM44190.1"/>
    </source>
</evidence>
<dbReference type="PANTHER" id="PTHR13887">
    <property type="entry name" value="GLUTATHIONE S-TRANSFERASE KAPPA"/>
    <property type="match status" value="1"/>
</dbReference>
<dbReference type="Pfam" id="PF01323">
    <property type="entry name" value="DSBA"/>
    <property type="match status" value="1"/>
</dbReference>
<proteinExistence type="predicted"/>
<reference evidence="2" key="2">
    <citation type="submission" date="2012-11" db="EMBL/GenBank/DDBJ databases">
        <title>A Staphyloccocus xylosus isolate with a new mecC allotype provides insights into the evolutionary origins of the type XI SCCmec.</title>
        <authorList>
            <person name="Harrison E.M."/>
            <person name="Paterson G.K."/>
            <person name="Holden M.T.G."/>
            <person name="Morgan F.E.J."/>
            <person name="Rhod Larsen A."/>
            <person name="Leroy S."/>
            <person name="Zadoks R."/>
            <person name="Peacock S.J."/>
            <person name="Parkhill J."/>
            <person name="Holmes M.A."/>
        </authorList>
    </citation>
    <scope>NUCLEOTIDE SEQUENCE</scope>
    <source>
        <strain evidence="2">S04010</strain>
    </source>
</reference>